<evidence type="ECO:0000313" key="1">
    <source>
        <dbReference type="EMBL" id="MUV15490.1"/>
    </source>
</evidence>
<organism evidence="1 2">
    <name type="scientific">Noviluteimonas gilva</name>
    <dbReference type="NCBI Taxonomy" id="2682097"/>
    <lineage>
        <taxon>Bacteria</taxon>
        <taxon>Pseudomonadati</taxon>
        <taxon>Pseudomonadota</taxon>
        <taxon>Gammaproteobacteria</taxon>
        <taxon>Lysobacterales</taxon>
        <taxon>Lysobacteraceae</taxon>
        <taxon>Noviluteimonas</taxon>
    </lineage>
</organism>
<evidence type="ECO:0000313" key="2">
    <source>
        <dbReference type="Proteomes" id="UP000479692"/>
    </source>
</evidence>
<comment type="caution">
    <text evidence="1">The sequence shown here is derived from an EMBL/GenBank/DDBJ whole genome shotgun (WGS) entry which is preliminary data.</text>
</comment>
<keyword evidence="1" id="KW-0378">Hydrolase</keyword>
<protein>
    <submittedName>
        <fullName evidence="1">Alpha/beta hydrolase</fullName>
    </submittedName>
</protein>
<dbReference type="GO" id="GO:0016787">
    <property type="term" value="F:hydrolase activity"/>
    <property type="evidence" value="ECO:0007669"/>
    <property type="project" value="UniProtKB-KW"/>
</dbReference>
<accession>A0A7C9HP04</accession>
<dbReference type="Proteomes" id="UP000479692">
    <property type="component" value="Unassembled WGS sequence"/>
</dbReference>
<proteinExistence type="predicted"/>
<dbReference type="EMBL" id="WOXT01000005">
    <property type="protein sequence ID" value="MUV15490.1"/>
    <property type="molecule type" value="Genomic_DNA"/>
</dbReference>
<name>A0A7C9HP04_9GAMM</name>
<dbReference type="AlphaFoldDB" id="A0A7C9HP04"/>
<sequence>MVLAVASASAAEVLTAPPAKPDPAKHYVIYLHGKIVEEKGAPRPVDDRFGVYHWPALLDTLGSRGAVVISQQRPKDTDYIAFAGSVVSQVEKLVAAGVPEDHIAVVGFSKGGAIAMRVSSFLRRPDVRFVLLAACWRDDEPQVRFTGRVLSIREKSDSLAGYSCKPIAEKAEKPTSFEEIVIDTGKSHGAFYLPRKEWTKPTLDFIDNAHQGDTDGK</sequence>
<dbReference type="InterPro" id="IPR029058">
    <property type="entry name" value="AB_hydrolase_fold"/>
</dbReference>
<gene>
    <name evidence="1" type="ORF">GN331_14885</name>
</gene>
<reference evidence="1 2" key="1">
    <citation type="submission" date="2019-12" db="EMBL/GenBank/DDBJ databases">
        <authorList>
            <person name="Xu J."/>
        </authorList>
    </citation>
    <scope>NUCLEOTIDE SEQUENCE [LARGE SCALE GENOMIC DNA]</scope>
    <source>
        <strain evidence="1 2">HX-5-24</strain>
    </source>
</reference>
<dbReference type="Gene3D" id="3.40.50.1820">
    <property type="entry name" value="alpha/beta hydrolase"/>
    <property type="match status" value="1"/>
</dbReference>
<dbReference type="SUPFAM" id="SSF53474">
    <property type="entry name" value="alpha/beta-Hydrolases"/>
    <property type="match status" value="1"/>
</dbReference>
<keyword evidence="2" id="KW-1185">Reference proteome</keyword>